<name>A0A563ESH4_9PSEU</name>
<organism evidence="8 9">
    <name type="scientific">Lentzea tibetensis</name>
    <dbReference type="NCBI Taxonomy" id="2591470"/>
    <lineage>
        <taxon>Bacteria</taxon>
        <taxon>Bacillati</taxon>
        <taxon>Actinomycetota</taxon>
        <taxon>Actinomycetes</taxon>
        <taxon>Pseudonocardiales</taxon>
        <taxon>Pseudonocardiaceae</taxon>
        <taxon>Lentzea</taxon>
    </lineage>
</organism>
<evidence type="ECO:0000256" key="5">
    <source>
        <dbReference type="ARBA" id="ARBA00023136"/>
    </source>
</evidence>
<dbReference type="GO" id="GO:0016020">
    <property type="term" value="C:membrane"/>
    <property type="evidence" value="ECO:0007669"/>
    <property type="project" value="UniProtKB-SubCell"/>
</dbReference>
<feature type="region of interest" description="Disordered" evidence="6">
    <location>
        <begin position="364"/>
        <end position="383"/>
    </location>
</feature>
<feature type="transmembrane region" description="Helical" evidence="7">
    <location>
        <begin position="209"/>
        <end position="242"/>
    </location>
</feature>
<evidence type="ECO:0000256" key="3">
    <source>
        <dbReference type="ARBA" id="ARBA00022692"/>
    </source>
</evidence>
<comment type="subcellular location">
    <subcellularLocation>
        <location evidence="1">Membrane</location>
        <topology evidence="1">Multi-pass membrane protein</topology>
    </subcellularLocation>
</comment>
<keyword evidence="9" id="KW-1185">Reference proteome</keyword>
<keyword evidence="3 7" id="KW-0812">Transmembrane</keyword>
<dbReference type="PANTHER" id="PTHR21716:SF64">
    <property type="entry name" value="AI-2 TRANSPORT PROTEIN TQSA"/>
    <property type="match status" value="1"/>
</dbReference>
<dbReference type="PANTHER" id="PTHR21716">
    <property type="entry name" value="TRANSMEMBRANE PROTEIN"/>
    <property type="match status" value="1"/>
</dbReference>
<feature type="transmembrane region" description="Helical" evidence="7">
    <location>
        <begin position="312"/>
        <end position="334"/>
    </location>
</feature>
<dbReference type="AlphaFoldDB" id="A0A563ESH4"/>
<feature type="transmembrane region" description="Helical" evidence="7">
    <location>
        <begin position="274"/>
        <end position="292"/>
    </location>
</feature>
<evidence type="ECO:0000256" key="1">
    <source>
        <dbReference type="ARBA" id="ARBA00004141"/>
    </source>
</evidence>
<evidence type="ECO:0000313" key="9">
    <source>
        <dbReference type="Proteomes" id="UP000316639"/>
    </source>
</evidence>
<reference evidence="8 9" key="1">
    <citation type="submission" date="2019-07" db="EMBL/GenBank/DDBJ databases">
        <title>Lentzea xizangensis sp. nov., isolated from Qinghai-Tibetan Plateau Soils.</title>
        <authorList>
            <person name="Huang J."/>
        </authorList>
    </citation>
    <scope>NUCLEOTIDE SEQUENCE [LARGE SCALE GENOMIC DNA]</scope>
    <source>
        <strain evidence="8 9">FXJ1.1311</strain>
    </source>
</reference>
<comment type="similarity">
    <text evidence="2">Belongs to the autoinducer-2 exporter (AI-2E) (TC 2.A.86) family.</text>
</comment>
<dbReference type="EMBL" id="VOBR01000011">
    <property type="protein sequence ID" value="TWP50675.1"/>
    <property type="molecule type" value="Genomic_DNA"/>
</dbReference>
<keyword evidence="4 7" id="KW-1133">Transmembrane helix</keyword>
<accession>A0A563ESH4</accession>
<dbReference type="RefSeq" id="WP_146353395.1">
    <property type="nucleotide sequence ID" value="NZ_VOBR01000011.1"/>
</dbReference>
<feature type="transmembrane region" description="Helical" evidence="7">
    <location>
        <begin position="146"/>
        <end position="174"/>
    </location>
</feature>
<dbReference type="GO" id="GO:0055085">
    <property type="term" value="P:transmembrane transport"/>
    <property type="evidence" value="ECO:0007669"/>
    <property type="project" value="TreeGrafter"/>
</dbReference>
<keyword evidence="5 7" id="KW-0472">Membrane</keyword>
<dbReference type="Pfam" id="PF01594">
    <property type="entry name" value="AI-2E_transport"/>
    <property type="match status" value="1"/>
</dbReference>
<feature type="transmembrane region" description="Helical" evidence="7">
    <location>
        <begin position="21"/>
        <end position="39"/>
    </location>
</feature>
<evidence type="ECO:0000256" key="6">
    <source>
        <dbReference type="SAM" id="MobiDB-lite"/>
    </source>
</evidence>
<comment type="caution">
    <text evidence="8">The sequence shown here is derived from an EMBL/GenBank/DDBJ whole genome shotgun (WGS) entry which is preliminary data.</text>
</comment>
<dbReference type="Proteomes" id="UP000316639">
    <property type="component" value="Unassembled WGS sequence"/>
</dbReference>
<dbReference type="InterPro" id="IPR002549">
    <property type="entry name" value="AI-2E-like"/>
</dbReference>
<evidence type="ECO:0000313" key="8">
    <source>
        <dbReference type="EMBL" id="TWP50675.1"/>
    </source>
</evidence>
<feature type="transmembrane region" description="Helical" evidence="7">
    <location>
        <begin position="78"/>
        <end position="100"/>
    </location>
</feature>
<proteinExistence type="inferred from homology"/>
<gene>
    <name evidence="8" type="ORF">FKR81_18870</name>
</gene>
<evidence type="ECO:0000256" key="2">
    <source>
        <dbReference type="ARBA" id="ARBA00009773"/>
    </source>
</evidence>
<dbReference type="OrthoDB" id="9799225at2"/>
<protein>
    <submittedName>
        <fullName evidence="8">AI-2E family transporter</fullName>
    </submittedName>
</protein>
<evidence type="ECO:0000256" key="7">
    <source>
        <dbReference type="SAM" id="Phobius"/>
    </source>
</evidence>
<sequence>MRMHRKGLPAVESSAPDGGNRLLTILVGAAAAVITVAGLKAIAFLVAPVFLALVIVVTTSPVQGWLRRKGWPRWLTGAVLVVVVYAVLLGLFVVLVVSVAQLATLLPGYVAKADDMIVQVTAMLAQFGVGEEQLRDVAGSLDFGKIAGLAGTLLASVGGLLTDLVFLLALLLFLSTEATWAEQRFAAISAEKPWITTGLRRFAAGTRSYMWVTTVFGLIVAVLDVGALVIIGVPAAVLWGLLAFVTNYIPNIGFVIGVVPPALLALLDGGWQTAVIVVVVYTALNFVVQSVIQPKFVADSVGLSTVVTVLALVFWSWVLGPLGAILAVPATLLLKAVFVDVDPRSRWVGALINSPSVALAPAVEEHPVEEHPEDEPRGAQDVS</sequence>
<evidence type="ECO:0000256" key="4">
    <source>
        <dbReference type="ARBA" id="ARBA00022989"/>
    </source>
</evidence>
<feature type="transmembrane region" description="Helical" evidence="7">
    <location>
        <begin position="45"/>
        <end position="66"/>
    </location>
</feature>